<proteinExistence type="predicted"/>
<name>A0A549TCE3_9HYPH</name>
<dbReference type="AlphaFoldDB" id="A0A549TCE3"/>
<dbReference type="EMBL" id="VJMG01000019">
    <property type="protein sequence ID" value="TRL39582.1"/>
    <property type="molecule type" value="Genomic_DNA"/>
</dbReference>
<keyword evidence="2" id="KW-1185">Reference proteome</keyword>
<sequence length="115" mass="12974">MTDEVVDLSKSLVWTVGMITQAGPDERERVANAYREARDLVAQIPKTDEGARPRIVACFQRSDEYRAVEDIACVGWILTAIEERVNEGDLPDWRKLRKVVKNAVKLLSDPAPTLH</sequence>
<protein>
    <submittedName>
        <fullName evidence="1">Uncharacterized protein</fullName>
    </submittedName>
</protein>
<organism evidence="1 2">
    <name type="scientific">Rhizobium straminoryzae</name>
    <dbReference type="NCBI Taxonomy" id="1387186"/>
    <lineage>
        <taxon>Bacteria</taxon>
        <taxon>Pseudomonadati</taxon>
        <taxon>Pseudomonadota</taxon>
        <taxon>Alphaproteobacteria</taxon>
        <taxon>Hyphomicrobiales</taxon>
        <taxon>Rhizobiaceae</taxon>
        <taxon>Rhizobium/Agrobacterium group</taxon>
        <taxon>Rhizobium</taxon>
    </lineage>
</organism>
<evidence type="ECO:0000313" key="2">
    <source>
        <dbReference type="Proteomes" id="UP000316801"/>
    </source>
</evidence>
<accession>A0A549TCE3</accession>
<comment type="caution">
    <text evidence="1">The sequence shown here is derived from an EMBL/GenBank/DDBJ whole genome shotgun (WGS) entry which is preliminary data.</text>
</comment>
<dbReference type="RefSeq" id="WP_143124771.1">
    <property type="nucleotide sequence ID" value="NZ_VJMG01000019.1"/>
</dbReference>
<reference evidence="1 2" key="1">
    <citation type="submission" date="2019-07" db="EMBL/GenBank/DDBJ databases">
        <title>Ln-dependent methylotrophs.</title>
        <authorList>
            <person name="Tani A."/>
        </authorList>
    </citation>
    <scope>NUCLEOTIDE SEQUENCE [LARGE SCALE GENOMIC DNA]</scope>
    <source>
        <strain evidence="1 2">SM12</strain>
    </source>
</reference>
<dbReference type="Proteomes" id="UP000316801">
    <property type="component" value="Unassembled WGS sequence"/>
</dbReference>
<evidence type="ECO:0000313" key="1">
    <source>
        <dbReference type="EMBL" id="TRL39582.1"/>
    </source>
</evidence>
<gene>
    <name evidence="1" type="ORF">FNA46_08495</name>
</gene>